<evidence type="ECO:0000256" key="1">
    <source>
        <dbReference type="SAM" id="SignalP"/>
    </source>
</evidence>
<sequence length="387" mass="44142">MKQIWLWLITFYCHASLAQIPGVSPVSPWQFDGYVKFMASAYVFDNASNSGEYLIHNRLNFAYTTTDAGSFNLSLRNRLIANNAAANPNYAELLSYDPGYFDLSKNWVEHQQFIVNSQIDRAYWTLQKQQQQLRLGRQRINWAMATVFNPNDLFNAYSIYDFDYEEGPGSDSLVYSLHRNYATEFNIALSQEQEDNSQSALLRYRSNNYASDWQILGGINRDRMVIGSGFASDIAASNIRGEWSYFSKPNNELDTSPASHVATLESESLLRPESALMLRLSLLYISQPQAINPLAYLTQRTDARNLSFSRWTAFANLGFDINALNRVELSSSYYSDQSYYLGLSNQSSLAENWELLMIAQWFDGMQASSTFSNNSGGQFSARLKWSF</sequence>
<protein>
    <recommendedName>
        <fullName evidence="4">Porin</fullName>
    </recommendedName>
</protein>
<evidence type="ECO:0000313" key="2">
    <source>
        <dbReference type="EMBL" id="RKF13289.1"/>
    </source>
</evidence>
<name>A0A420E611_9ALTE</name>
<keyword evidence="3" id="KW-1185">Reference proteome</keyword>
<organism evidence="2 3">
    <name type="scientific">Alginatibacterium sediminis</name>
    <dbReference type="NCBI Taxonomy" id="2164068"/>
    <lineage>
        <taxon>Bacteria</taxon>
        <taxon>Pseudomonadati</taxon>
        <taxon>Pseudomonadota</taxon>
        <taxon>Gammaproteobacteria</taxon>
        <taxon>Alteromonadales</taxon>
        <taxon>Alteromonadaceae</taxon>
        <taxon>Alginatibacterium</taxon>
    </lineage>
</organism>
<proteinExistence type="predicted"/>
<dbReference type="AlphaFoldDB" id="A0A420E611"/>
<comment type="caution">
    <text evidence="2">The sequence shown here is derived from an EMBL/GenBank/DDBJ whole genome shotgun (WGS) entry which is preliminary data.</text>
</comment>
<feature type="chain" id="PRO_5019277713" description="Porin" evidence="1">
    <location>
        <begin position="19"/>
        <end position="387"/>
    </location>
</feature>
<feature type="signal peptide" evidence="1">
    <location>
        <begin position="1"/>
        <end position="18"/>
    </location>
</feature>
<dbReference type="Proteomes" id="UP000286482">
    <property type="component" value="Unassembled WGS sequence"/>
</dbReference>
<gene>
    <name evidence="2" type="ORF">DBZ36_19725</name>
</gene>
<keyword evidence="1" id="KW-0732">Signal</keyword>
<evidence type="ECO:0008006" key="4">
    <source>
        <dbReference type="Google" id="ProtNLM"/>
    </source>
</evidence>
<reference evidence="2 3" key="1">
    <citation type="submission" date="2018-09" db="EMBL/GenBank/DDBJ databases">
        <authorList>
            <person name="Wang Z."/>
        </authorList>
    </citation>
    <scope>NUCLEOTIDE SEQUENCE [LARGE SCALE GENOMIC DNA]</scope>
    <source>
        <strain evidence="2 3">ALS 81</strain>
    </source>
</reference>
<evidence type="ECO:0000313" key="3">
    <source>
        <dbReference type="Proteomes" id="UP000286482"/>
    </source>
</evidence>
<dbReference type="EMBL" id="RAQO01000012">
    <property type="protein sequence ID" value="RKF13289.1"/>
    <property type="molecule type" value="Genomic_DNA"/>
</dbReference>
<accession>A0A420E611</accession>
<dbReference type="RefSeq" id="WP_120356702.1">
    <property type="nucleotide sequence ID" value="NZ_RAQO01000012.1"/>
</dbReference>
<dbReference type="OrthoDB" id="5383458at2"/>